<keyword evidence="6" id="KW-1185">Reference proteome</keyword>
<feature type="compositionally biased region" description="Gly residues" evidence="3">
    <location>
        <begin position="1"/>
        <end position="11"/>
    </location>
</feature>
<dbReference type="Proteomes" id="UP000460715">
    <property type="component" value="Unassembled WGS sequence"/>
</dbReference>
<evidence type="ECO:0000313" key="6">
    <source>
        <dbReference type="Proteomes" id="UP000460715"/>
    </source>
</evidence>
<protein>
    <submittedName>
        <fullName evidence="5">SDR family NAD(P)-dependent oxidoreductase</fullName>
    </submittedName>
</protein>
<evidence type="ECO:0000256" key="2">
    <source>
        <dbReference type="ARBA" id="ARBA00007637"/>
    </source>
</evidence>
<name>A0A845BFB8_9PROT</name>
<comment type="pathway">
    <text evidence="1">Bacterial outer membrane biogenesis; LPS O-antigen biosynthesis.</text>
</comment>
<comment type="similarity">
    <text evidence="2">Belongs to the NAD(P)-dependent epimerase/dehydratase family.</text>
</comment>
<dbReference type="OrthoDB" id="9801785at2"/>
<dbReference type="AlphaFoldDB" id="A0A845BFB8"/>
<feature type="domain" description="NAD-dependent epimerase/dehydratase" evidence="4">
    <location>
        <begin position="44"/>
        <end position="305"/>
    </location>
</feature>
<reference evidence="5 6" key="1">
    <citation type="submission" date="2019-03" db="EMBL/GenBank/DDBJ databases">
        <title>Roseomonas sp. a novel Roseomonas species isolated from Sea whip Gorgonian.</title>
        <authorList>
            <person name="Li F."/>
            <person name="Pan X."/>
            <person name="Huang S."/>
            <person name="Li Z."/>
            <person name="Meng B."/>
        </authorList>
    </citation>
    <scope>NUCLEOTIDE SEQUENCE [LARGE SCALE GENOMIC DNA]</scope>
    <source>
        <strain evidence="5 6">M0104</strain>
    </source>
</reference>
<sequence>MGCLAAGGGPRAAGPERARDAGPGGVNVPSSPLEAPALLSRRVALVTGGAGFIGSNLADRLATDGHDVLVLDALARPGVEANLQWLKARHPERVTARIADIRDEAAVEEAARDAKVVFHLAGQVAVTTSLADPRDDFDVNLRGTFNLLDALRRQGRAVPLVFASTNKVYGALADVALERAADGYRPVDPALRGHGIGEARPLDFHTPYGCSKGGADQYVLDFARSFGIPTAVLRMSCIYGQRQMGTEDQGWVAHFLIRALRGEPITIFGDGWQVRDVLQVDDAVAAYLAAWQRIDAVSGQAFNLGGGPDNAVSLRQVLAAIEELVGRRVMVDYADWRAGDQRYYVSDTRLARRELGLRASTPWRNGLAGLARWLGEAQAPRKPASVAEAAR</sequence>
<dbReference type="InterPro" id="IPR001509">
    <property type="entry name" value="Epimerase_deHydtase"/>
</dbReference>
<organism evidence="5 6">
    <name type="scientific">Teichococcus coralli</name>
    <dbReference type="NCBI Taxonomy" id="2545983"/>
    <lineage>
        <taxon>Bacteria</taxon>
        <taxon>Pseudomonadati</taxon>
        <taxon>Pseudomonadota</taxon>
        <taxon>Alphaproteobacteria</taxon>
        <taxon>Acetobacterales</taxon>
        <taxon>Roseomonadaceae</taxon>
        <taxon>Roseomonas</taxon>
    </lineage>
</organism>
<dbReference type="InterPro" id="IPR036291">
    <property type="entry name" value="NAD(P)-bd_dom_sf"/>
</dbReference>
<gene>
    <name evidence="5" type="ORF">E0493_20845</name>
</gene>
<proteinExistence type="inferred from homology"/>
<dbReference type="Pfam" id="PF01370">
    <property type="entry name" value="Epimerase"/>
    <property type="match status" value="1"/>
</dbReference>
<dbReference type="EMBL" id="SNVJ01000028">
    <property type="protein sequence ID" value="MXP65801.1"/>
    <property type="molecule type" value="Genomic_DNA"/>
</dbReference>
<evidence type="ECO:0000313" key="5">
    <source>
        <dbReference type="EMBL" id="MXP65801.1"/>
    </source>
</evidence>
<evidence type="ECO:0000259" key="4">
    <source>
        <dbReference type="Pfam" id="PF01370"/>
    </source>
</evidence>
<accession>A0A845BFB8</accession>
<feature type="region of interest" description="Disordered" evidence="3">
    <location>
        <begin position="1"/>
        <end position="31"/>
    </location>
</feature>
<evidence type="ECO:0000256" key="3">
    <source>
        <dbReference type="SAM" id="MobiDB-lite"/>
    </source>
</evidence>
<dbReference type="PANTHER" id="PTHR43000">
    <property type="entry name" value="DTDP-D-GLUCOSE 4,6-DEHYDRATASE-RELATED"/>
    <property type="match status" value="1"/>
</dbReference>
<comment type="caution">
    <text evidence="5">The sequence shown here is derived from an EMBL/GenBank/DDBJ whole genome shotgun (WGS) entry which is preliminary data.</text>
</comment>
<dbReference type="Gene3D" id="3.40.50.720">
    <property type="entry name" value="NAD(P)-binding Rossmann-like Domain"/>
    <property type="match status" value="1"/>
</dbReference>
<dbReference type="SUPFAM" id="SSF51735">
    <property type="entry name" value="NAD(P)-binding Rossmann-fold domains"/>
    <property type="match status" value="1"/>
</dbReference>
<evidence type="ECO:0000256" key="1">
    <source>
        <dbReference type="ARBA" id="ARBA00005125"/>
    </source>
</evidence>